<sequence>MIHEEEPAAAEEEDGWPDVYGEAPPVDDHQSSRPGVVSESA</sequence>
<feature type="region of interest" description="Disordered" evidence="1">
    <location>
        <begin position="1"/>
        <end position="41"/>
    </location>
</feature>
<dbReference type="Proteomes" id="UP000585836">
    <property type="component" value="Unassembled WGS sequence"/>
</dbReference>
<accession>A0A7W9UVH8</accession>
<dbReference type="RefSeq" id="WP_263978473.1">
    <property type="nucleotide sequence ID" value="NZ_BAAAWF010000065.1"/>
</dbReference>
<evidence type="ECO:0000313" key="3">
    <source>
        <dbReference type="Proteomes" id="UP000585836"/>
    </source>
</evidence>
<evidence type="ECO:0000313" key="2">
    <source>
        <dbReference type="EMBL" id="MBB5932281.1"/>
    </source>
</evidence>
<evidence type="ECO:0000256" key="1">
    <source>
        <dbReference type="SAM" id="MobiDB-lite"/>
    </source>
</evidence>
<proteinExistence type="predicted"/>
<protein>
    <submittedName>
        <fullName evidence="2">Uncharacterized protein</fullName>
    </submittedName>
</protein>
<reference evidence="2 3" key="1">
    <citation type="submission" date="2020-08" db="EMBL/GenBank/DDBJ databases">
        <title>Genomic Encyclopedia of Type Strains, Phase III (KMG-III): the genomes of soil and plant-associated and newly described type strains.</title>
        <authorList>
            <person name="Whitman W."/>
        </authorList>
    </citation>
    <scope>NUCLEOTIDE SEQUENCE [LARGE SCALE GENOMIC DNA]</scope>
    <source>
        <strain evidence="2 3">CECT 3313</strain>
    </source>
</reference>
<name>A0A7W9UVH8_9ACTN</name>
<organism evidence="2 3">
    <name type="scientific">Streptomyces echinatus</name>
    <dbReference type="NCBI Taxonomy" id="67293"/>
    <lineage>
        <taxon>Bacteria</taxon>
        <taxon>Bacillati</taxon>
        <taxon>Actinomycetota</taxon>
        <taxon>Actinomycetes</taxon>
        <taxon>Kitasatosporales</taxon>
        <taxon>Streptomycetaceae</taxon>
        <taxon>Streptomyces</taxon>
    </lineage>
</organism>
<dbReference type="EMBL" id="JACHJK010000024">
    <property type="protein sequence ID" value="MBB5932281.1"/>
    <property type="molecule type" value="Genomic_DNA"/>
</dbReference>
<dbReference type="AlphaFoldDB" id="A0A7W9UVH8"/>
<comment type="caution">
    <text evidence="2">The sequence shown here is derived from an EMBL/GenBank/DDBJ whole genome shotgun (WGS) entry which is preliminary data.</text>
</comment>
<keyword evidence="3" id="KW-1185">Reference proteome</keyword>
<gene>
    <name evidence="2" type="ORF">FHS34_007791</name>
</gene>
<feature type="compositionally biased region" description="Acidic residues" evidence="1">
    <location>
        <begin position="7"/>
        <end position="16"/>
    </location>
</feature>